<dbReference type="Gene3D" id="1.10.1050.10">
    <property type="entry name" value="Ribosomal Protein S4 Delta 41, Chain A, domain 1"/>
    <property type="match status" value="1"/>
</dbReference>
<dbReference type="InterPro" id="IPR036986">
    <property type="entry name" value="S4_RNA-bd_sf"/>
</dbReference>
<evidence type="ECO:0000259" key="9">
    <source>
        <dbReference type="SMART" id="SM00363"/>
    </source>
</evidence>
<proteinExistence type="inferred from homology"/>
<dbReference type="FunFam" id="3.10.290.10:FF:000001">
    <property type="entry name" value="30S ribosomal protein S4"/>
    <property type="match status" value="1"/>
</dbReference>
<dbReference type="HAMAP" id="MF_01306_B">
    <property type="entry name" value="Ribosomal_uS4_B"/>
    <property type="match status" value="1"/>
</dbReference>
<dbReference type="GO" id="GO:0042274">
    <property type="term" value="P:ribosomal small subunit biogenesis"/>
    <property type="evidence" value="ECO:0007669"/>
    <property type="project" value="TreeGrafter"/>
</dbReference>
<feature type="domain" description="Small ribosomal subunit protein uS4 N-terminal" evidence="10">
    <location>
        <begin position="17"/>
        <end position="89"/>
    </location>
</feature>
<comment type="subunit">
    <text evidence="7">Part of the 30S ribosomal subunit. Contacts protein S5. The interaction surface between S4 and S5 is involved in control of translational fidelity.</text>
</comment>
<comment type="caution">
    <text evidence="11">The sequence shown here is derived from an EMBL/GenBank/DDBJ whole genome shotgun (WGS) entry which is preliminary data.</text>
</comment>
<evidence type="ECO:0000313" key="12">
    <source>
        <dbReference type="Proteomes" id="UP000177941"/>
    </source>
</evidence>
<dbReference type="InterPro" id="IPR005709">
    <property type="entry name" value="Ribosomal_uS4_bac-type"/>
</dbReference>
<keyword evidence="3 7" id="KW-0694">RNA-binding</keyword>
<dbReference type="AlphaFoldDB" id="A0A1G1X950"/>
<evidence type="ECO:0000256" key="7">
    <source>
        <dbReference type="HAMAP-Rule" id="MF_01306"/>
    </source>
</evidence>
<evidence type="ECO:0000256" key="5">
    <source>
        <dbReference type="ARBA" id="ARBA00023274"/>
    </source>
</evidence>
<dbReference type="PANTHER" id="PTHR11831">
    <property type="entry name" value="30S 40S RIBOSOMAL PROTEIN"/>
    <property type="match status" value="1"/>
</dbReference>
<dbReference type="InterPro" id="IPR002942">
    <property type="entry name" value="S4_RNA-bd"/>
</dbReference>
<evidence type="ECO:0000313" key="11">
    <source>
        <dbReference type="EMBL" id="OGY36588.1"/>
    </source>
</evidence>
<feature type="compositionally biased region" description="Low complexity" evidence="8">
    <location>
        <begin position="1"/>
        <end position="27"/>
    </location>
</feature>
<comment type="function">
    <text evidence="7">One of the primary rRNA binding proteins, it binds directly to 16S rRNA where it nucleates assembly of the body of the 30S subunit.</text>
</comment>
<keyword evidence="4 7" id="KW-0689">Ribosomal protein</keyword>
<keyword evidence="5 7" id="KW-0687">Ribonucleoprotein</keyword>
<evidence type="ECO:0000256" key="1">
    <source>
        <dbReference type="ARBA" id="ARBA00007465"/>
    </source>
</evidence>
<dbReference type="CDD" id="cd00165">
    <property type="entry name" value="S4"/>
    <property type="match status" value="1"/>
</dbReference>
<dbReference type="SMART" id="SM01390">
    <property type="entry name" value="Ribosomal_S4"/>
    <property type="match status" value="1"/>
</dbReference>
<accession>A0A1G1X950</accession>
<evidence type="ECO:0000256" key="4">
    <source>
        <dbReference type="ARBA" id="ARBA00022980"/>
    </source>
</evidence>
<dbReference type="GO" id="GO:0003735">
    <property type="term" value="F:structural constituent of ribosome"/>
    <property type="evidence" value="ECO:0007669"/>
    <property type="project" value="InterPro"/>
</dbReference>
<dbReference type="Proteomes" id="UP000177941">
    <property type="component" value="Unassembled WGS sequence"/>
</dbReference>
<dbReference type="GO" id="GO:0019843">
    <property type="term" value="F:rRNA binding"/>
    <property type="evidence" value="ECO:0007669"/>
    <property type="project" value="UniProtKB-UniRule"/>
</dbReference>
<dbReference type="EMBL" id="MHHS01000032">
    <property type="protein sequence ID" value="OGY36588.1"/>
    <property type="molecule type" value="Genomic_DNA"/>
</dbReference>
<dbReference type="NCBIfam" id="NF003717">
    <property type="entry name" value="PRK05327.1"/>
    <property type="match status" value="1"/>
</dbReference>
<evidence type="ECO:0000259" key="10">
    <source>
        <dbReference type="SMART" id="SM01390"/>
    </source>
</evidence>
<sequence>MSPAPTTQAPAPAKAAPTADPRTANRPGQGGQRQQGRRPRQKSRYGQQLSEKQNLKELFGIRDGQLRKYYAQALKTRGQTGPMLISLLERRLDNAIFRAGFAQTRPQARQMATHRLFAVNGRAVDVPSYELKTGDVVSVRESKRNKSYFSSFEKRMQNASTPSWILINPEEFSFKVQSLPAYEEANVGVDIRAVLEFFAH</sequence>
<dbReference type="InterPro" id="IPR001912">
    <property type="entry name" value="Ribosomal_uS4_N"/>
</dbReference>
<feature type="domain" description="RNA-binding S4" evidence="9">
    <location>
        <begin position="90"/>
        <end position="155"/>
    </location>
</feature>
<dbReference type="SMART" id="SM00363">
    <property type="entry name" value="S4"/>
    <property type="match status" value="1"/>
</dbReference>
<dbReference type="Gene3D" id="3.10.290.10">
    <property type="entry name" value="RNA-binding S4 domain"/>
    <property type="match status" value="1"/>
</dbReference>
<gene>
    <name evidence="7" type="primary">rpsD</name>
    <name evidence="11" type="ORF">A3E36_03285</name>
</gene>
<keyword evidence="2 7" id="KW-0699">rRNA-binding</keyword>
<dbReference type="PROSITE" id="PS50889">
    <property type="entry name" value="S4"/>
    <property type="match status" value="1"/>
</dbReference>
<organism evidence="11 12">
    <name type="scientific">Candidatus Andersenbacteria bacterium RIFCSPHIGHO2_12_FULL_45_11b</name>
    <dbReference type="NCBI Taxonomy" id="1797282"/>
    <lineage>
        <taxon>Bacteria</taxon>
        <taxon>Candidatus Anderseniibacteriota</taxon>
    </lineage>
</organism>
<dbReference type="SUPFAM" id="SSF55174">
    <property type="entry name" value="Alpha-L RNA-binding motif"/>
    <property type="match status" value="1"/>
</dbReference>
<dbReference type="GO" id="GO:0015935">
    <property type="term" value="C:small ribosomal subunit"/>
    <property type="evidence" value="ECO:0007669"/>
    <property type="project" value="InterPro"/>
</dbReference>
<evidence type="ECO:0000256" key="6">
    <source>
        <dbReference type="ARBA" id="ARBA00035254"/>
    </source>
</evidence>
<dbReference type="GO" id="GO:0006412">
    <property type="term" value="P:translation"/>
    <property type="evidence" value="ECO:0007669"/>
    <property type="project" value="UniProtKB-UniRule"/>
</dbReference>
<dbReference type="InterPro" id="IPR022801">
    <property type="entry name" value="Ribosomal_uS4"/>
</dbReference>
<evidence type="ECO:0000256" key="8">
    <source>
        <dbReference type="SAM" id="MobiDB-lite"/>
    </source>
</evidence>
<comment type="function">
    <text evidence="7">With S5 and S12 plays an important role in translational accuracy.</text>
</comment>
<evidence type="ECO:0000256" key="2">
    <source>
        <dbReference type="ARBA" id="ARBA00022730"/>
    </source>
</evidence>
<name>A0A1G1X950_9BACT</name>
<dbReference type="PANTHER" id="PTHR11831:SF4">
    <property type="entry name" value="SMALL RIBOSOMAL SUBUNIT PROTEIN US4M"/>
    <property type="match status" value="1"/>
</dbReference>
<reference evidence="11 12" key="1">
    <citation type="journal article" date="2016" name="Nat. Commun.">
        <title>Thousands of microbial genomes shed light on interconnected biogeochemical processes in an aquifer system.</title>
        <authorList>
            <person name="Anantharaman K."/>
            <person name="Brown C.T."/>
            <person name="Hug L.A."/>
            <person name="Sharon I."/>
            <person name="Castelle C.J."/>
            <person name="Probst A.J."/>
            <person name="Thomas B.C."/>
            <person name="Singh A."/>
            <person name="Wilkins M.J."/>
            <person name="Karaoz U."/>
            <person name="Brodie E.L."/>
            <person name="Williams K.H."/>
            <person name="Hubbard S.S."/>
            <person name="Banfield J.F."/>
        </authorList>
    </citation>
    <scope>NUCLEOTIDE SEQUENCE [LARGE SCALE GENOMIC DNA]</scope>
</reference>
<evidence type="ECO:0000256" key="3">
    <source>
        <dbReference type="ARBA" id="ARBA00022884"/>
    </source>
</evidence>
<dbReference type="Pfam" id="PF01479">
    <property type="entry name" value="S4"/>
    <property type="match status" value="1"/>
</dbReference>
<feature type="region of interest" description="Disordered" evidence="8">
    <location>
        <begin position="1"/>
        <end position="51"/>
    </location>
</feature>
<comment type="similarity">
    <text evidence="1 7">Belongs to the universal ribosomal protein uS4 family.</text>
</comment>
<dbReference type="Pfam" id="PF00163">
    <property type="entry name" value="Ribosomal_S4"/>
    <property type="match status" value="1"/>
</dbReference>
<protein>
    <recommendedName>
        <fullName evidence="6 7">Small ribosomal subunit protein uS4</fullName>
    </recommendedName>
</protein>